<feature type="region of interest" description="Disordered" evidence="1">
    <location>
        <begin position="1"/>
        <end position="30"/>
    </location>
</feature>
<protein>
    <submittedName>
        <fullName evidence="2">Uncharacterized protein</fullName>
    </submittedName>
</protein>
<name>A0A850NXZ9_9PROT</name>
<gene>
    <name evidence="2" type="ORF">HUK81_02500</name>
</gene>
<evidence type="ECO:0000313" key="3">
    <source>
        <dbReference type="Proteomes" id="UP000522590"/>
    </source>
</evidence>
<comment type="caution">
    <text evidence="2">The sequence shown here is derived from an EMBL/GenBank/DDBJ whole genome shotgun (WGS) entry which is preliminary data.</text>
</comment>
<evidence type="ECO:0000256" key="1">
    <source>
        <dbReference type="SAM" id="MobiDB-lite"/>
    </source>
</evidence>
<dbReference type="EMBL" id="JABXXS010000003">
    <property type="protein sequence ID" value="NVN35823.1"/>
    <property type="molecule type" value="Genomic_DNA"/>
</dbReference>
<proteinExistence type="predicted"/>
<accession>A0A850NXZ9</accession>
<dbReference type="AlphaFoldDB" id="A0A850NXZ9"/>
<dbReference type="Proteomes" id="UP000522590">
    <property type="component" value="Unassembled WGS sequence"/>
</dbReference>
<reference evidence="2 3" key="1">
    <citation type="submission" date="2020-06" db="EMBL/GenBank/DDBJ databases">
        <title>Description of novel acetic acid bacteria.</title>
        <authorList>
            <person name="Sombolestani A."/>
        </authorList>
    </citation>
    <scope>NUCLEOTIDE SEQUENCE [LARGE SCALE GENOMIC DNA]</scope>
    <source>
        <strain evidence="2 3">LMG 25</strain>
    </source>
</reference>
<organism evidence="2 3">
    <name type="scientific">Komagataeibacter swingsii</name>
    <dbReference type="NCBI Taxonomy" id="215220"/>
    <lineage>
        <taxon>Bacteria</taxon>
        <taxon>Pseudomonadati</taxon>
        <taxon>Pseudomonadota</taxon>
        <taxon>Alphaproteobacteria</taxon>
        <taxon>Acetobacterales</taxon>
        <taxon>Acetobacteraceae</taxon>
        <taxon>Komagataeibacter</taxon>
    </lineage>
</organism>
<dbReference type="RefSeq" id="WP_176642397.1">
    <property type="nucleotide sequence ID" value="NZ_JABXXS010000003.1"/>
</dbReference>
<evidence type="ECO:0000313" key="2">
    <source>
        <dbReference type="EMBL" id="NVN35823.1"/>
    </source>
</evidence>
<sequence>MRLQGQATANDKAEGQDKARKQRGQGNGGDCLHVVVPSVLIVHACLTLSCW</sequence>